<dbReference type="PANTHER" id="PTHR21228:SF40">
    <property type="entry name" value="LD45607P"/>
    <property type="match status" value="1"/>
</dbReference>
<dbReference type="AlphaFoldDB" id="A0A9P1FSD8"/>
<dbReference type="InterPro" id="IPR050870">
    <property type="entry name" value="FAST_kinase"/>
</dbReference>
<dbReference type="GO" id="GO:0044528">
    <property type="term" value="P:regulation of mitochondrial mRNA stability"/>
    <property type="evidence" value="ECO:0007669"/>
    <property type="project" value="TreeGrafter"/>
</dbReference>
<dbReference type="PANTHER" id="PTHR21228">
    <property type="entry name" value="FAST LEU-RICH DOMAIN-CONTAINING"/>
    <property type="match status" value="1"/>
</dbReference>
<keyword evidence="3" id="KW-1185">Reference proteome</keyword>
<sequence>MRDASANGAGNGSVGKISFYAPGYFPSSKPSVPPIYATTLRRSKEALEVDGKLRDASNSQELWGFIASALPRFDTGNLVVAFTTAAKVDEGGSEIHQEIFLELVERLLSSVESLEPRGLSMTAYSAAKLLFGDHRLWSQLSAASCRCCHRFGATDVAKATWAFAKLRFVDEMPEFWQCMVEPAIAALRTGARFVDVSMIAWAFASTQRATAALMEEVARETLQALPELPPRSIAGIAWAFAKAGAQHQQLFTQLRERAKLVLREFSAHDAFSALGCADSSLFTELALHLDSDGSHRATALRRLSPPLAAEFSWALASASVEAPSVFATLQELCVSNMEILETEDVCGFAWAFATQNGTAVTFDAIARYAERYAGRLRPAEVNLLCWALNGRAQIGPRLRAAQR</sequence>
<comment type="caution">
    <text evidence="1">The sequence shown here is derived from an EMBL/GenBank/DDBJ whole genome shotgun (WGS) entry which is preliminary data.</text>
</comment>
<dbReference type="GO" id="GO:0003723">
    <property type="term" value="F:RNA binding"/>
    <property type="evidence" value="ECO:0007669"/>
    <property type="project" value="TreeGrafter"/>
</dbReference>
<accession>A0A9P1FSD8</accession>
<dbReference type="EMBL" id="CAMXCT010000947">
    <property type="protein sequence ID" value="CAI3985055.1"/>
    <property type="molecule type" value="Genomic_DNA"/>
</dbReference>
<dbReference type="GO" id="GO:0005759">
    <property type="term" value="C:mitochondrial matrix"/>
    <property type="evidence" value="ECO:0007669"/>
    <property type="project" value="TreeGrafter"/>
</dbReference>
<evidence type="ECO:0000313" key="3">
    <source>
        <dbReference type="Proteomes" id="UP001152797"/>
    </source>
</evidence>
<protein>
    <submittedName>
        <fullName evidence="2">Tbc2 translation factor, chloroplastic</fullName>
    </submittedName>
</protein>
<reference evidence="2 3" key="2">
    <citation type="submission" date="2024-05" db="EMBL/GenBank/DDBJ databases">
        <authorList>
            <person name="Chen Y."/>
            <person name="Shah S."/>
            <person name="Dougan E. K."/>
            <person name="Thang M."/>
            <person name="Chan C."/>
        </authorList>
    </citation>
    <scope>NUCLEOTIDE SEQUENCE [LARGE SCALE GENOMIC DNA]</scope>
</reference>
<reference evidence="1" key="1">
    <citation type="submission" date="2022-10" db="EMBL/GenBank/DDBJ databases">
        <authorList>
            <person name="Chen Y."/>
            <person name="Dougan E. K."/>
            <person name="Chan C."/>
            <person name="Rhodes N."/>
            <person name="Thang M."/>
        </authorList>
    </citation>
    <scope>NUCLEOTIDE SEQUENCE</scope>
</reference>
<name>A0A9P1FSD8_9DINO</name>
<gene>
    <name evidence="1" type="ORF">C1SCF055_LOCUS12542</name>
</gene>
<dbReference type="EMBL" id="CAMXCT030000947">
    <property type="protein sequence ID" value="CAL4772367.1"/>
    <property type="molecule type" value="Genomic_DNA"/>
</dbReference>
<dbReference type="GO" id="GO:0035770">
    <property type="term" value="C:ribonucleoprotein granule"/>
    <property type="evidence" value="ECO:0007669"/>
    <property type="project" value="TreeGrafter"/>
</dbReference>
<dbReference type="EMBL" id="CAMXCT020000947">
    <property type="protein sequence ID" value="CAL1138430.1"/>
    <property type="molecule type" value="Genomic_DNA"/>
</dbReference>
<dbReference type="Proteomes" id="UP001152797">
    <property type="component" value="Unassembled WGS sequence"/>
</dbReference>
<organism evidence="1">
    <name type="scientific">Cladocopium goreaui</name>
    <dbReference type="NCBI Taxonomy" id="2562237"/>
    <lineage>
        <taxon>Eukaryota</taxon>
        <taxon>Sar</taxon>
        <taxon>Alveolata</taxon>
        <taxon>Dinophyceae</taxon>
        <taxon>Suessiales</taxon>
        <taxon>Symbiodiniaceae</taxon>
        <taxon>Cladocopium</taxon>
    </lineage>
</organism>
<dbReference type="OrthoDB" id="551107at2759"/>
<proteinExistence type="predicted"/>
<evidence type="ECO:0000313" key="1">
    <source>
        <dbReference type="EMBL" id="CAI3985055.1"/>
    </source>
</evidence>
<dbReference type="GO" id="GO:0000963">
    <property type="term" value="P:mitochondrial RNA processing"/>
    <property type="evidence" value="ECO:0007669"/>
    <property type="project" value="TreeGrafter"/>
</dbReference>
<evidence type="ECO:0000313" key="2">
    <source>
        <dbReference type="EMBL" id="CAL4772367.1"/>
    </source>
</evidence>